<gene>
    <name evidence="2" type="ORF">ACFFJH_07930</name>
</gene>
<keyword evidence="1" id="KW-0812">Transmembrane</keyword>
<keyword evidence="1" id="KW-1133">Transmembrane helix</keyword>
<protein>
    <submittedName>
        <fullName evidence="2">Uncharacterized protein</fullName>
    </submittedName>
</protein>
<reference evidence="2 3" key="1">
    <citation type="submission" date="2024-09" db="EMBL/GenBank/DDBJ databases">
        <authorList>
            <person name="Sun Q."/>
            <person name="Mori K."/>
        </authorList>
    </citation>
    <scope>NUCLEOTIDE SEQUENCE [LARGE SCALE GENOMIC DNA]</scope>
    <source>
        <strain evidence="2 3">CCM 8677</strain>
    </source>
</reference>
<name>A0ABV6ID29_9BURK</name>
<evidence type="ECO:0000313" key="3">
    <source>
        <dbReference type="Proteomes" id="UP001589844"/>
    </source>
</evidence>
<organism evidence="2 3">
    <name type="scientific">Undibacterium danionis</name>
    <dbReference type="NCBI Taxonomy" id="1812100"/>
    <lineage>
        <taxon>Bacteria</taxon>
        <taxon>Pseudomonadati</taxon>
        <taxon>Pseudomonadota</taxon>
        <taxon>Betaproteobacteria</taxon>
        <taxon>Burkholderiales</taxon>
        <taxon>Oxalobacteraceae</taxon>
        <taxon>Undibacterium</taxon>
    </lineage>
</organism>
<evidence type="ECO:0000313" key="2">
    <source>
        <dbReference type="EMBL" id="MFC0349731.1"/>
    </source>
</evidence>
<evidence type="ECO:0000256" key="1">
    <source>
        <dbReference type="SAM" id="Phobius"/>
    </source>
</evidence>
<sequence>MNNYLETIKGKVVGYGKSSKEGFYDVYEYLEVKTADGVVEVVQNVAVNPNLNNEIGNAVALKFADAKKFNSHYKYVFLCGLQKKNGDVLTDDRMLKAVYKAKYAIAYLSLIPPFTIISPLVFSKAKKLKQAYEEIGQFDPLEPSFVSPTKRKRF</sequence>
<accession>A0ABV6ID29</accession>
<proteinExistence type="predicted"/>
<dbReference type="RefSeq" id="WP_390211500.1">
    <property type="nucleotide sequence ID" value="NZ_JBHLXJ010000008.1"/>
</dbReference>
<dbReference type="Proteomes" id="UP001589844">
    <property type="component" value="Unassembled WGS sequence"/>
</dbReference>
<dbReference type="EMBL" id="JBHLXJ010000008">
    <property type="protein sequence ID" value="MFC0349731.1"/>
    <property type="molecule type" value="Genomic_DNA"/>
</dbReference>
<feature type="transmembrane region" description="Helical" evidence="1">
    <location>
        <begin position="103"/>
        <end position="122"/>
    </location>
</feature>
<keyword evidence="3" id="KW-1185">Reference proteome</keyword>
<keyword evidence="1" id="KW-0472">Membrane</keyword>
<comment type="caution">
    <text evidence="2">The sequence shown here is derived from an EMBL/GenBank/DDBJ whole genome shotgun (WGS) entry which is preliminary data.</text>
</comment>